<name>A0A4Y2A352_ARAVE</name>
<evidence type="ECO:0000313" key="2">
    <source>
        <dbReference type="Proteomes" id="UP000499080"/>
    </source>
</evidence>
<sequence>MKSVGVLTDLPTTVCLSHPFSLPRFYTIVYDQILYKDLEIMNKAKSKMEITGDQKFHIITEIMNKAMMEISGDQKFHIIITEIMNKAMMEITGDQKFHIIITEIMNKAMMEITGDQKFHIIITGLRDVPTQIIG</sequence>
<protein>
    <submittedName>
        <fullName evidence="1">Uncharacterized protein</fullName>
    </submittedName>
</protein>
<dbReference type="AlphaFoldDB" id="A0A4Y2A352"/>
<proteinExistence type="predicted"/>
<reference evidence="1 2" key="1">
    <citation type="journal article" date="2019" name="Sci. Rep.">
        <title>Orb-weaving spider Araneus ventricosus genome elucidates the spidroin gene catalogue.</title>
        <authorList>
            <person name="Kono N."/>
            <person name="Nakamura H."/>
            <person name="Ohtoshi R."/>
            <person name="Moran D.A.P."/>
            <person name="Shinohara A."/>
            <person name="Yoshida Y."/>
            <person name="Fujiwara M."/>
            <person name="Mori M."/>
            <person name="Tomita M."/>
            <person name="Arakawa K."/>
        </authorList>
    </citation>
    <scope>NUCLEOTIDE SEQUENCE [LARGE SCALE GENOMIC DNA]</scope>
</reference>
<organism evidence="1 2">
    <name type="scientific">Araneus ventricosus</name>
    <name type="common">Orbweaver spider</name>
    <name type="synonym">Epeira ventricosa</name>
    <dbReference type="NCBI Taxonomy" id="182803"/>
    <lineage>
        <taxon>Eukaryota</taxon>
        <taxon>Metazoa</taxon>
        <taxon>Ecdysozoa</taxon>
        <taxon>Arthropoda</taxon>
        <taxon>Chelicerata</taxon>
        <taxon>Arachnida</taxon>
        <taxon>Araneae</taxon>
        <taxon>Araneomorphae</taxon>
        <taxon>Entelegynae</taxon>
        <taxon>Araneoidea</taxon>
        <taxon>Araneidae</taxon>
        <taxon>Araneus</taxon>
    </lineage>
</organism>
<evidence type="ECO:0000313" key="1">
    <source>
        <dbReference type="EMBL" id="GBL74143.1"/>
    </source>
</evidence>
<comment type="caution">
    <text evidence="1">The sequence shown here is derived from an EMBL/GenBank/DDBJ whole genome shotgun (WGS) entry which is preliminary data.</text>
</comment>
<dbReference type="Proteomes" id="UP000499080">
    <property type="component" value="Unassembled WGS sequence"/>
</dbReference>
<keyword evidence="2" id="KW-1185">Reference proteome</keyword>
<dbReference type="EMBL" id="BGPR01079349">
    <property type="protein sequence ID" value="GBL74143.1"/>
    <property type="molecule type" value="Genomic_DNA"/>
</dbReference>
<gene>
    <name evidence="1" type="ORF">AVEN_31247_1</name>
</gene>
<accession>A0A4Y2A352</accession>